<dbReference type="Proteomes" id="UP000620124">
    <property type="component" value="Unassembled WGS sequence"/>
</dbReference>
<reference evidence="1" key="1">
    <citation type="submission" date="2020-05" db="EMBL/GenBank/DDBJ databases">
        <title>Mycena genomes resolve the evolution of fungal bioluminescence.</title>
        <authorList>
            <person name="Tsai I.J."/>
        </authorList>
    </citation>
    <scope>NUCLEOTIDE SEQUENCE</scope>
    <source>
        <strain evidence="1">CCC161011</strain>
    </source>
</reference>
<evidence type="ECO:0000313" key="1">
    <source>
        <dbReference type="EMBL" id="KAF7328840.1"/>
    </source>
</evidence>
<evidence type="ECO:0000313" key="2">
    <source>
        <dbReference type="Proteomes" id="UP000620124"/>
    </source>
</evidence>
<dbReference type="AlphaFoldDB" id="A0A8H6U575"/>
<sequence length="340" mass="37713">MARRKLRQWRIMILSTFWQPTEEEHVLRSLITKFPGPGPQTWGNSVPEGMQPMYDQEYTRQFSPPVSIFYSAPVIRRGIFTVMRSNFHDMTVSRNADTRAHRGRVLPVSTSFKLIYFCLRSPTEASTWPDPGGNKESCACALSCGHRHLTVSMLPPILFLAASAALAQASFIDPCTVASSSTRVSSKTAHACKLNVPFDKTRSLAVIDSNIKALPYYTLETWFRYSPNPLIPQNVDIRSLLLAVQQNTSAGAYETDRDFNMAITDAWNHLGGGHTAFVASCTEAFSYSLPFSIGILAATPTSATAYPIFLANYDFPNQVRTELEAYYESLGVAPTTARAS</sequence>
<dbReference type="EMBL" id="JACAZI010000034">
    <property type="protein sequence ID" value="KAF7328840.1"/>
    <property type="molecule type" value="Genomic_DNA"/>
</dbReference>
<comment type="caution">
    <text evidence="1">The sequence shown here is derived from an EMBL/GenBank/DDBJ whole genome shotgun (WGS) entry which is preliminary data.</text>
</comment>
<dbReference type="OrthoDB" id="3011148at2759"/>
<name>A0A8H6U575_9AGAR</name>
<keyword evidence="2" id="KW-1185">Reference proteome</keyword>
<gene>
    <name evidence="1" type="ORF">MVEN_02513400</name>
</gene>
<organism evidence="1 2">
    <name type="scientific">Mycena venus</name>
    <dbReference type="NCBI Taxonomy" id="2733690"/>
    <lineage>
        <taxon>Eukaryota</taxon>
        <taxon>Fungi</taxon>
        <taxon>Dikarya</taxon>
        <taxon>Basidiomycota</taxon>
        <taxon>Agaricomycotina</taxon>
        <taxon>Agaricomycetes</taxon>
        <taxon>Agaricomycetidae</taxon>
        <taxon>Agaricales</taxon>
        <taxon>Marasmiineae</taxon>
        <taxon>Mycenaceae</taxon>
        <taxon>Mycena</taxon>
    </lineage>
</organism>
<accession>A0A8H6U575</accession>
<protein>
    <submittedName>
        <fullName evidence="1">Uncharacterized protein</fullName>
    </submittedName>
</protein>
<proteinExistence type="predicted"/>